<dbReference type="GO" id="GO:0004519">
    <property type="term" value="F:endonuclease activity"/>
    <property type="evidence" value="ECO:0007669"/>
    <property type="project" value="UniProtKB-KW"/>
</dbReference>
<evidence type="ECO:0000313" key="3">
    <source>
        <dbReference type="Proteomes" id="UP000762676"/>
    </source>
</evidence>
<dbReference type="EMBL" id="BMAT01001920">
    <property type="protein sequence ID" value="GFR95564.1"/>
    <property type="molecule type" value="Genomic_DNA"/>
</dbReference>
<comment type="caution">
    <text evidence="2">The sequence shown here is derived from an EMBL/GenBank/DDBJ whole genome shotgun (WGS) entry which is preliminary data.</text>
</comment>
<reference evidence="2 3" key="1">
    <citation type="journal article" date="2021" name="Elife">
        <title>Chloroplast acquisition without the gene transfer in kleptoplastic sea slugs, Plakobranchus ocellatus.</title>
        <authorList>
            <person name="Maeda T."/>
            <person name="Takahashi S."/>
            <person name="Yoshida T."/>
            <person name="Shimamura S."/>
            <person name="Takaki Y."/>
            <person name="Nagai Y."/>
            <person name="Toyoda A."/>
            <person name="Suzuki Y."/>
            <person name="Arimoto A."/>
            <person name="Ishii H."/>
            <person name="Satoh N."/>
            <person name="Nishiyama T."/>
            <person name="Hasebe M."/>
            <person name="Maruyama T."/>
            <person name="Minagawa J."/>
            <person name="Obokata J."/>
            <person name="Shigenobu S."/>
        </authorList>
    </citation>
    <scope>NUCLEOTIDE SEQUENCE [LARGE SCALE GENOMIC DNA]</scope>
</reference>
<gene>
    <name evidence="2" type="ORF">ElyMa_000947400</name>
</gene>
<sequence length="185" mass="21333">MVMGDLNSEVGNDDNGFERNMRKHGLGLRNDDGQRFLNLCVENDLIIGGTFFKHKKNHKETWKSSDGVTRNEIAHMAINRRWRSSLQNTCESYPRSPGFGKTSVVMDKKNRKVITIEEDQCTSWEEHFKEILNRPDPEQSLDVGRNARELELKRRPITCKEIEKAVEDSKSNRAPGEDSIKKQIC</sequence>
<keyword evidence="2" id="KW-0540">Nuclease</keyword>
<dbReference type="AlphaFoldDB" id="A0AAV4HCX7"/>
<keyword evidence="3" id="KW-1185">Reference proteome</keyword>
<protein>
    <submittedName>
        <fullName evidence="2">Endonuclease-reverse transcriptase</fullName>
    </submittedName>
</protein>
<evidence type="ECO:0000256" key="1">
    <source>
        <dbReference type="SAM" id="MobiDB-lite"/>
    </source>
</evidence>
<evidence type="ECO:0000313" key="2">
    <source>
        <dbReference type="EMBL" id="GFR95564.1"/>
    </source>
</evidence>
<keyword evidence="2" id="KW-0255">Endonuclease</keyword>
<dbReference type="Gene3D" id="3.60.10.10">
    <property type="entry name" value="Endonuclease/exonuclease/phosphatase"/>
    <property type="match status" value="1"/>
</dbReference>
<organism evidence="2 3">
    <name type="scientific">Elysia marginata</name>
    <dbReference type="NCBI Taxonomy" id="1093978"/>
    <lineage>
        <taxon>Eukaryota</taxon>
        <taxon>Metazoa</taxon>
        <taxon>Spiralia</taxon>
        <taxon>Lophotrochozoa</taxon>
        <taxon>Mollusca</taxon>
        <taxon>Gastropoda</taxon>
        <taxon>Heterobranchia</taxon>
        <taxon>Euthyneura</taxon>
        <taxon>Panpulmonata</taxon>
        <taxon>Sacoglossa</taxon>
        <taxon>Placobranchoidea</taxon>
        <taxon>Plakobranchidae</taxon>
        <taxon>Elysia</taxon>
    </lineage>
</organism>
<accession>A0AAV4HCX7</accession>
<proteinExistence type="predicted"/>
<keyword evidence="2" id="KW-0378">Hydrolase</keyword>
<feature type="region of interest" description="Disordered" evidence="1">
    <location>
        <begin position="165"/>
        <end position="185"/>
    </location>
</feature>
<dbReference type="Proteomes" id="UP000762676">
    <property type="component" value="Unassembled WGS sequence"/>
</dbReference>
<name>A0AAV4HCX7_9GAST</name>
<dbReference type="InterPro" id="IPR036691">
    <property type="entry name" value="Endo/exonu/phosph_ase_sf"/>
</dbReference>